<feature type="transmembrane region" description="Helical" evidence="6">
    <location>
        <begin position="122"/>
        <end position="146"/>
    </location>
</feature>
<keyword evidence="5 6" id="KW-0472">Membrane</keyword>
<feature type="transmembrane region" description="Helical" evidence="6">
    <location>
        <begin position="39"/>
        <end position="57"/>
    </location>
</feature>
<dbReference type="EMBL" id="CP031165">
    <property type="protein sequence ID" value="AXV05551.1"/>
    <property type="molecule type" value="Genomic_DNA"/>
</dbReference>
<keyword evidence="4 6" id="KW-1133">Transmembrane helix</keyword>
<dbReference type="InterPro" id="IPR005226">
    <property type="entry name" value="UPF0014_fam"/>
</dbReference>
<name>A0A346XTK4_9ACTN</name>
<evidence type="ECO:0000256" key="4">
    <source>
        <dbReference type="ARBA" id="ARBA00022989"/>
    </source>
</evidence>
<accession>A0A346XTK4</accession>
<dbReference type="GO" id="GO:0005886">
    <property type="term" value="C:plasma membrane"/>
    <property type="evidence" value="ECO:0007669"/>
    <property type="project" value="TreeGrafter"/>
</dbReference>
<feature type="transmembrane region" description="Helical" evidence="6">
    <location>
        <begin position="91"/>
        <end position="116"/>
    </location>
</feature>
<dbReference type="RefSeq" id="WP_114590345.1">
    <property type="nucleotide sequence ID" value="NZ_CP031165.1"/>
</dbReference>
<keyword evidence="3 6" id="KW-0812">Transmembrane</keyword>
<proteinExistence type="inferred from homology"/>
<keyword evidence="8" id="KW-1185">Reference proteome</keyword>
<protein>
    <submittedName>
        <fullName evidence="7">YbbM seven transmembrane helix protein</fullName>
    </submittedName>
</protein>
<dbReference type="Proteomes" id="UP000264006">
    <property type="component" value="Chromosome"/>
</dbReference>
<dbReference type="KEGG" id="euz:DVS28_a0850"/>
<evidence type="ECO:0000256" key="6">
    <source>
        <dbReference type="SAM" id="Phobius"/>
    </source>
</evidence>
<evidence type="ECO:0000256" key="3">
    <source>
        <dbReference type="ARBA" id="ARBA00022692"/>
    </source>
</evidence>
<evidence type="ECO:0000256" key="1">
    <source>
        <dbReference type="ARBA" id="ARBA00004141"/>
    </source>
</evidence>
<comment type="subcellular location">
    <subcellularLocation>
        <location evidence="1">Membrane</location>
        <topology evidence="1">Multi-pass membrane protein</topology>
    </subcellularLocation>
</comment>
<evidence type="ECO:0000256" key="5">
    <source>
        <dbReference type="ARBA" id="ARBA00023136"/>
    </source>
</evidence>
<feature type="transmembrane region" description="Helical" evidence="6">
    <location>
        <begin position="215"/>
        <end position="240"/>
    </location>
</feature>
<sequence>MEGDVGPWGVVASLVLVAVAAAASWRFRLGLVRPLVESAVLACVQLLVVGAALLLVIRPEQPLWWSWLWVVAMIGYAAWTVRQRVPTAPAVLSAALVSFGVTALVALAVLFGLQVFPVEGRTVVPLAGMAVGNSMTAAVVAARMLVERFTDQRGQVEASLALGMSPSQAVLPLVRVVLREALSPQIERTRTVGLVFLPGAMVGLILAGVDPLDAVLVQVVVMYLVLGAVAASATTITIVLSRRLFTADWRPRVLS</sequence>
<comment type="similarity">
    <text evidence="2">Belongs to the UPF0014 family.</text>
</comment>
<evidence type="ECO:0000313" key="8">
    <source>
        <dbReference type="Proteomes" id="UP000264006"/>
    </source>
</evidence>
<feature type="transmembrane region" description="Helical" evidence="6">
    <location>
        <begin position="63"/>
        <end position="79"/>
    </location>
</feature>
<dbReference type="PANTHER" id="PTHR30028:SF0">
    <property type="entry name" value="PROTEIN ALUMINUM SENSITIVE 3"/>
    <property type="match status" value="1"/>
</dbReference>
<dbReference type="AlphaFoldDB" id="A0A346XTK4"/>
<evidence type="ECO:0000256" key="2">
    <source>
        <dbReference type="ARBA" id="ARBA00005268"/>
    </source>
</evidence>
<dbReference type="OrthoDB" id="3212530at2"/>
<gene>
    <name evidence="7" type="ORF">DVS28_a0850</name>
</gene>
<dbReference type="Pfam" id="PF03649">
    <property type="entry name" value="UPF0014"/>
    <property type="match status" value="1"/>
</dbReference>
<evidence type="ECO:0000313" key="7">
    <source>
        <dbReference type="EMBL" id="AXV05551.1"/>
    </source>
</evidence>
<dbReference type="PANTHER" id="PTHR30028">
    <property type="entry name" value="UPF0014 INNER MEMBRANE PROTEIN YBBM-RELATED"/>
    <property type="match status" value="1"/>
</dbReference>
<reference evidence="7 8" key="1">
    <citation type="submission" date="2018-09" db="EMBL/GenBank/DDBJ databases">
        <title>Complete genome sequence of Euzebya sp. DY32-46 isolated from seawater of Pacific Ocean.</title>
        <authorList>
            <person name="Xu L."/>
            <person name="Wu Y.-H."/>
            <person name="Xu X.-W."/>
        </authorList>
    </citation>
    <scope>NUCLEOTIDE SEQUENCE [LARGE SCALE GENOMIC DNA]</scope>
    <source>
        <strain evidence="7 8">DY32-46</strain>
    </source>
</reference>
<organism evidence="7 8">
    <name type="scientific">Euzebya pacifica</name>
    <dbReference type="NCBI Taxonomy" id="1608957"/>
    <lineage>
        <taxon>Bacteria</taxon>
        <taxon>Bacillati</taxon>
        <taxon>Actinomycetota</taxon>
        <taxon>Nitriliruptoria</taxon>
        <taxon>Euzebyales</taxon>
    </lineage>
</organism>
<feature type="transmembrane region" description="Helical" evidence="6">
    <location>
        <begin position="191"/>
        <end position="209"/>
    </location>
</feature>
<feature type="transmembrane region" description="Helical" evidence="6">
    <location>
        <begin position="6"/>
        <end position="27"/>
    </location>
</feature>